<accession>A0A2K9VS89</accession>
<reference evidence="1" key="1">
    <citation type="journal article" date="2017" name="Virus Genes">
        <title>The complete genome sequence of a third distinct baculovirus isolated from the true armyworm, Mythimna unipuncta, contains two copies of the lef-7 gene.</title>
        <authorList>
            <person name="Harrison R.L."/>
            <person name="Mowery J.D."/>
            <person name="Rowley D.L."/>
            <person name="Bauchan G.R."/>
            <person name="Theilmann D.A."/>
            <person name="Rohrmann G.F."/>
            <person name="Erlandson M.A."/>
        </authorList>
    </citation>
    <scope>NUCLEOTIDE SEQUENCE [LARGE SCALE GENOMIC DNA]</scope>
    <source>
        <strain evidence="1">#7</strain>
    </source>
</reference>
<dbReference type="EMBL" id="MF375894">
    <property type="protein sequence ID" value="AUV65323.1"/>
    <property type="molecule type" value="Genomic_DNA"/>
</dbReference>
<dbReference type="KEGG" id="vg:40526996"/>
<organism evidence="1 2">
    <name type="scientific">Mythimna unipuncta nucleopolyhedrovirus</name>
    <dbReference type="NCBI Taxonomy" id="447897"/>
    <lineage>
        <taxon>Viruses</taxon>
        <taxon>Viruses incertae sedis</taxon>
        <taxon>Naldaviricetes</taxon>
        <taxon>Lefavirales</taxon>
        <taxon>Baculoviridae</taxon>
        <taxon>Alphabaculovirus</taxon>
    </lineage>
</organism>
<keyword evidence="2" id="KW-1185">Reference proteome</keyword>
<evidence type="ECO:0000313" key="1">
    <source>
        <dbReference type="EMBL" id="AUV65323.1"/>
    </source>
</evidence>
<name>A0A2K9VS89_9ABAC</name>
<evidence type="ECO:0000313" key="2">
    <source>
        <dbReference type="Proteomes" id="UP000297194"/>
    </source>
</evidence>
<dbReference type="RefSeq" id="YP_009666716.1">
    <property type="nucleotide sequence ID" value="NC_043530.1"/>
</dbReference>
<dbReference type="Proteomes" id="UP000297194">
    <property type="component" value="Segment"/>
</dbReference>
<protein>
    <submittedName>
        <fullName evidence="1">LEF-7</fullName>
    </submittedName>
</protein>
<sequence length="304" mass="35827">MKPKSVFKYQATIRKRQEEVTRENINKLPVELKLNIIELLGSNVYAAVTADYIRTATLLLKERNFEKYFDTRSADYCIHADAKLAHHIKNCPKEQLTRLPLLAERLFITYFESQSKDYDIDKDGLLDFYFGGEIDKSRLLMLVHGQFEDYKNSMADDYDASADRLLIKFLGTDALRAKHCLERLIRIDNLIKRVRQMDRAMGKLLFLKFMNILRLYEYLDYRKITVPECYQPLRLRKTLADCTEMLENERLEVRCICWRCDEKSLSVDTGDGILQTANSWQDLRIIIFCSRCVNCLLHIPDFDF</sequence>
<proteinExistence type="predicted"/>
<dbReference type="GeneID" id="40526996"/>